<comment type="caution">
    <text evidence="5">The sequence shown here is derived from an EMBL/GenBank/DDBJ whole genome shotgun (WGS) entry which is preliminary data.</text>
</comment>
<sequence length="86" mass="9435">MTEPVEGFEVPVHKSLIDPQLSAGVPRKVAIVNGTLCAALVLGLQSWYALPVCALLHIGAVIATRHDPQWPEMIARSLRLKSHYRP</sequence>
<dbReference type="OrthoDB" id="9801524at2"/>
<dbReference type="EMBL" id="MIGX01000027">
    <property type="protein sequence ID" value="PPT91416.1"/>
    <property type="molecule type" value="Genomic_DNA"/>
</dbReference>
<comment type="subcellular location">
    <subcellularLocation>
        <location evidence="1">Membrane</location>
    </subcellularLocation>
</comment>
<gene>
    <name evidence="5" type="ORF">XthCFBP4691_07770</name>
</gene>
<keyword evidence="2" id="KW-0812">Transmembrane</keyword>
<evidence type="ECO:0000256" key="1">
    <source>
        <dbReference type="ARBA" id="ARBA00004370"/>
    </source>
</evidence>
<evidence type="ECO:0000256" key="3">
    <source>
        <dbReference type="ARBA" id="ARBA00022989"/>
    </source>
</evidence>
<dbReference type="AlphaFoldDB" id="A0A2S6ZGS4"/>
<keyword evidence="6" id="KW-1185">Reference proteome</keyword>
<dbReference type="Proteomes" id="UP000239898">
    <property type="component" value="Unassembled WGS sequence"/>
</dbReference>
<dbReference type="RefSeq" id="WP_128419888.1">
    <property type="nucleotide sequence ID" value="NZ_CP049018.1"/>
</dbReference>
<accession>A0A2S6ZGS4</accession>
<keyword evidence="3" id="KW-1133">Transmembrane helix</keyword>
<evidence type="ECO:0000313" key="5">
    <source>
        <dbReference type="EMBL" id="PPT91416.1"/>
    </source>
</evidence>
<evidence type="ECO:0000313" key="6">
    <source>
        <dbReference type="Proteomes" id="UP000239898"/>
    </source>
</evidence>
<evidence type="ECO:0000256" key="2">
    <source>
        <dbReference type="ARBA" id="ARBA00022692"/>
    </source>
</evidence>
<protein>
    <submittedName>
        <fullName evidence="5">ABC transporter substrate-binding protein</fullName>
    </submittedName>
</protein>
<evidence type="ECO:0000256" key="4">
    <source>
        <dbReference type="ARBA" id="ARBA00023136"/>
    </source>
</evidence>
<dbReference type="GO" id="GO:0016020">
    <property type="term" value="C:membrane"/>
    <property type="evidence" value="ECO:0007669"/>
    <property type="project" value="UniProtKB-SubCell"/>
</dbReference>
<proteinExistence type="predicted"/>
<dbReference type="InterPro" id="IPR007792">
    <property type="entry name" value="T4SS_VirB3/TrbD/AvhB"/>
</dbReference>
<organism evidence="5 6">
    <name type="scientific">Xanthomonas theicola</name>
    <dbReference type="NCBI Taxonomy" id="56464"/>
    <lineage>
        <taxon>Bacteria</taxon>
        <taxon>Pseudomonadati</taxon>
        <taxon>Pseudomonadota</taxon>
        <taxon>Gammaproteobacteria</taxon>
        <taxon>Lysobacterales</taxon>
        <taxon>Lysobacteraceae</taxon>
        <taxon>Xanthomonas</taxon>
    </lineage>
</organism>
<reference evidence="5 6" key="1">
    <citation type="submission" date="2016-08" db="EMBL/GenBank/DDBJ databases">
        <title>Evolution of the type three secretion system and type three effector repertoires in Xanthomonas.</title>
        <authorList>
            <person name="Merda D."/>
            <person name="Briand M."/>
            <person name="Bosis E."/>
            <person name="Rousseau C."/>
            <person name="Portier P."/>
            <person name="Jacques M.-A."/>
            <person name="Fischer-Le Saux M."/>
        </authorList>
    </citation>
    <scope>NUCLEOTIDE SEQUENCE [LARGE SCALE GENOMIC DNA]</scope>
    <source>
        <strain evidence="5 6">CFBP 4691</strain>
    </source>
</reference>
<keyword evidence="4" id="KW-0472">Membrane</keyword>
<dbReference type="Pfam" id="PF05101">
    <property type="entry name" value="VirB3"/>
    <property type="match status" value="1"/>
</dbReference>
<name>A0A2S6ZGS4_9XANT</name>